<comment type="function">
    <text evidence="4">Transfers mannose from GDP-mannose to dolichol monophosphate to form dolichol phosphate mannose (Dol-P-Man) which is the mannosyl donor in pathways leading to N-glycosylation, glycosyl phosphatidylinositol membrane anchoring, and O-mannosylation of proteins.</text>
</comment>
<organism evidence="7">
    <name type="scientific">Amorphochlora amoebiformis</name>
    <dbReference type="NCBI Taxonomy" id="1561963"/>
    <lineage>
        <taxon>Eukaryota</taxon>
        <taxon>Sar</taxon>
        <taxon>Rhizaria</taxon>
        <taxon>Cercozoa</taxon>
        <taxon>Chlorarachniophyceae</taxon>
        <taxon>Amorphochlora</taxon>
    </lineage>
</organism>
<dbReference type="GO" id="GO:0035269">
    <property type="term" value="P:protein O-linked glycosylation via mannose"/>
    <property type="evidence" value="ECO:0007669"/>
    <property type="project" value="TreeGrafter"/>
</dbReference>
<reference evidence="7" key="1">
    <citation type="submission" date="2021-01" db="EMBL/GenBank/DDBJ databases">
        <authorList>
            <person name="Corre E."/>
            <person name="Pelletier E."/>
            <person name="Niang G."/>
            <person name="Scheremetjew M."/>
            <person name="Finn R."/>
            <person name="Kale V."/>
            <person name="Holt S."/>
            <person name="Cochrane G."/>
            <person name="Meng A."/>
            <person name="Brown T."/>
            <person name="Cohen L."/>
        </authorList>
    </citation>
    <scope>NUCLEOTIDE SEQUENCE</scope>
    <source>
        <strain evidence="7">CCMP2058</strain>
    </source>
</reference>
<evidence type="ECO:0000256" key="4">
    <source>
        <dbReference type="RuleBase" id="RU365083"/>
    </source>
</evidence>
<name>A0A7S0DGH2_9EUKA</name>
<keyword evidence="4" id="KW-0256">Endoplasmic reticulum</keyword>
<evidence type="ECO:0000313" key="7">
    <source>
        <dbReference type="EMBL" id="CAD8454138.1"/>
    </source>
</evidence>
<evidence type="ECO:0000259" key="6">
    <source>
        <dbReference type="Pfam" id="PF00535"/>
    </source>
</evidence>
<dbReference type="GO" id="GO:0004582">
    <property type="term" value="F:dolichyl-phosphate beta-D-mannosyltransferase activity"/>
    <property type="evidence" value="ECO:0007669"/>
    <property type="project" value="UniProtKB-UniRule"/>
</dbReference>
<dbReference type="InterPro" id="IPR029044">
    <property type="entry name" value="Nucleotide-diphossugar_trans"/>
</dbReference>
<evidence type="ECO:0000256" key="2">
    <source>
        <dbReference type="ARBA" id="ARBA00022676"/>
    </source>
</evidence>
<dbReference type="Gene3D" id="3.90.550.10">
    <property type="entry name" value="Spore Coat Polysaccharide Biosynthesis Protein SpsA, Chain A"/>
    <property type="match status" value="1"/>
</dbReference>
<evidence type="ECO:0000256" key="3">
    <source>
        <dbReference type="ARBA" id="ARBA00022679"/>
    </source>
</evidence>
<dbReference type="InterPro" id="IPR001173">
    <property type="entry name" value="Glyco_trans_2-like"/>
</dbReference>
<sequence length="259" mass="28555">MTKQLSVIVPTYDEYENIEELCTRLFKATAKAGLEAELLILDDESKGTEATIGIVDDLKSRYPVRIHVRDKSVGRGLSSAVLLGFSKAKYDTILCMDADLQHEPESVPAVAEPVLTKKAEFSVGSRNVPGGGVAAWAFHRKVISAGATLLAWPLSGSTDPMSGFFCTTKEVLARGDRINPIGFKIGLEIMVRCRCKTIKDVPIMFQDRVAGESKLSTKQNFLYLMQLMALYLDRYPAGCAMFVLGVVLFIFMLVRLAMF</sequence>
<comment type="subunit">
    <text evidence="4">Component of the dolichol-phosphate mannose (DPM) synthase complex.</text>
</comment>
<comment type="pathway">
    <text evidence="4">Protein modification; protein glycosylation.</text>
</comment>
<comment type="similarity">
    <text evidence="1 4">Belongs to the glycosyltransferase 2 family.</text>
</comment>
<dbReference type="SUPFAM" id="SSF53448">
    <property type="entry name" value="Nucleotide-diphospho-sugar transferases"/>
    <property type="match status" value="1"/>
</dbReference>
<comment type="subcellular location">
    <subcellularLocation>
        <location evidence="4">Endoplasmic reticulum</location>
    </subcellularLocation>
</comment>
<feature type="domain" description="Glycosyltransferase 2-like" evidence="6">
    <location>
        <begin position="6"/>
        <end position="141"/>
    </location>
</feature>
<evidence type="ECO:0000256" key="1">
    <source>
        <dbReference type="ARBA" id="ARBA00006739"/>
    </source>
</evidence>
<keyword evidence="2 4" id="KW-0328">Glycosyltransferase</keyword>
<gene>
    <name evidence="7" type="ORF">LAMO00422_LOCUS13079</name>
</gene>
<dbReference type="GO" id="GO:0006488">
    <property type="term" value="P:dolichol-linked oligosaccharide biosynthetic process"/>
    <property type="evidence" value="ECO:0007669"/>
    <property type="project" value="TreeGrafter"/>
</dbReference>
<dbReference type="Pfam" id="PF00535">
    <property type="entry name" value="Glycos_transf_2"/>
    <property type="match status" value="1"/>
</dbReference>
<dbReference type="GO" id="GO:0006506">
    <property type="term" value="P:GPI anchor biosynthetic process"/>
    <property type="evidence" value="ECO:0007669"/>
    <property type="project" value="TreeGrafter"/>
</dbReference>
<dbReference type="InterPro" id="IPR039528">
    <property type="entry name" value="DPM1-like"/>
</dbReference>
<proteinExistence type="inferred from homology"/>
<feature type="transmembrane region" description="Helical" evidence="5">
    <location>
        <begin position="235"/>
        <end position="254"/>
    </location>
</feature>
<dbReference type="AlphaFoldDB" id="A0A7S0DGH2"/>
<keyword evidence="3 4" id="KW-0808">Transferase</keyword>
<protein>
    <recommendedName>
        <fullName evidence="4">Dolichol-phosphate mannosyltransferase subunit 1</fullName>
        <ecNumber evidence="4">2.4.1.83</ecNumber>
    </recommendedName>
</protein>
<keyword evidence="5" id="KW-0812">Transmembrane</keyword>
<evidence type="ECO:0000256" key="5">
    <source>
        <dbReference type="SAM" id="Phobius"/>
    </source>
</evidence>
<dbReference type="PANTHER" id="PTHR43398">
    <property type="entry name" value="DOLICHOL-PHOSPHATE MANNOSYLTRANSFERASE SUBUNIT 1"/>
    <property type="match status" value="1"/>
</dbReference>
<comment type="catalytic activity">
    <reaction evidence="4">
        <text>a di-trans,poly-cis-dolichyl phosphate + GDP-alpha-D-mannose = a di-trans,poly-cis-dolichyl beta-D-mannosyl phosphate + GDP</text>
        <dbReference type="Rhea" id="RHEA:21184"/>
        <dbReference type="Rhea" id="RHEA-COMP:19498"/>
        <dbReference type="Rhea" id="RHEA-COMP:19501"/>
        <dbReference type="ChEBI" id="CHEBI:57527"/>
        <dbReference type="ChEBI" id="CHEBI:57683"/>
        <dbReference type="ChEBI" id="CHEBI:58189"/>
        <dbReference type="ChEBI" id="CHEBI:58211"/>
    </reaction>
</comment>
<dbReference type="CDD" id="cd06442">
    <property type="entry name" value="DPM1_like"/>
    <property type="match status" value="1"/>
</dbReference>
<dbReference type="EC" id="2.4.1.83" evidence="4"/>
<keyword evidence="5" id="KW-1133">Transmembrane helix</keyword>
<dbReference type="GO" id="GO:0005789">
    <property type="term" value="C:endoplasmic reticulum membrane"/>
    <property type="evidence" value="ECO:0007669"/>
    <property type="project" value="TreeGrafter"/>
</dbReference>
<accession>A0A7S0DGH2</accession>
<dbReference type="UniPathway" id="UPA00378"/>
<dbReference type="EMBL" id="HBEM01019118">
    <property type="protein sequence ID" value="CAD8454138.1"/>
    <property type="molecule type" value="Transcribed_RNA"/>
</dbReference>
<dbReference type="PANTHER" id="PTHR43398:SF1">
    <property type="entry name" value="DOLICHOL-PHOSPHATE MANNOSYLTRANSFERASE SUBUNIT 1"/>
    <property type="match status" value="1"/>
</dbReference>
<keyword evidence="5" id="KW-0472">Membrane</keyword>